<evidence type="ECO:0000256" key="1">
    <source>
        <dbReference type="SAM" id="MobiDB-lite"/>
    </source>
</evidence>
<dbReference type="GO" id="GO:0031267">
    <property type="term" value="F:small GTPase binding"/>
    <property type="evidence" value="ECO:0007669"/>
    <property type="project" value="InterPro"/>
</dbReference>
<organism evidence="3 4">
    <name type="scientific">Coptis chinensis</name>
    <dbReference type="NCBI Taxonomy" id="261450"/>
    <lineage>
        <taxon>Eukaryota</taxon>
        <taxon>Viridiplantae</taxon>
        <taxon>Streptophyta</taxon>
        <taxon>Embryophyta</taxon>
        <taxon>Tracheophyta</taxon>
        <taxon>Spermatophyta</taxon>
        <taxon>Magnoliopsida</taxon>
        <taxon>Ranunculales</taxon>
        <taxon>Ranunculaceae</taxon>
        <taxon>Coptidoideae</taxon>
        <taxon>Coptis</taxon>
    </lineage>
</organism>
<evidence type="ECO:0000313" key="4">
    <source>
        <dbReference type="Proteomes" id="UP000631114"/>
    </source>
</evidence>
<sequence length="143" mass="16527">MIKTFLLTDLVKECPHVTDLVEGDTTKDRLMTLELVENDFTEYWPGVFYLVAQLLELSRPPIDCQYMKLFELLPCPDLWKRSACVPALCRLLYVFLRKDPYCYDYGKDGDGSSTTCVDEDNGEDGDDEDKDEEEDDNDDEDDD</sequence>
<protein>
    <recommendedName>
        <fullName evidence="2">Exportin-2 C-terminal domain-containing protein</fullName>
    </recommendedName>
</protein>
<evidence type="ECO:0000313" key="3">
    <source>
        <dbReference type="EMBL" id="KAF9603047.1"/>
    </source>
</evidence>
<name>A0A835HRD7_9MAGN</name>
<feature type="domain" description="Exportin-2 C-terminal" evidence="2">
    <location>
        <begin position="35"/>
        <end position="100"/>
    </location>
</feature>
<dbReference type="InterPro" id="IPR005043">
    <property type="entry name" value="XPO2_C"/>
</dbReference>
<gene>
    <name evidence="3" type="ORF">IFM89_033772</name>
</gene>
<evidence type="ECO:0000259" key="2">
    <source>
        <dbReference type="Pfam" id="PF03378"/>
    </source>
</evidence>
<dbReference type="Proteomes" id="UP000631114">
    <property type="component" value="Unassembled WGS sequence"/>
</dbReference>
<keyword evidence="4" id="KW-1185">Reference proteome</keyword>
<dbReference type="Gene3D" id="1.25.10.10">
    <property type="entry name" value="Leucine-rich Repeat Variant"/>
    <property type="match status" value="1"/>
</dbReference>
<feature type="compositionally biased region" description="Acidic residues" evidence="1">
    <location>
        <begin position="117"/>
        <end position="143"/>
    </location>
</feature>
<dbReference type="InterPro" id="IPR011989">
    <property type="entry name" value="ARM-like"/>
</dbReference>
<accession>A0A835HRD7</accession>
<feature type="region of interest" description="Disordered" evidence="1">
    <location>
        <begin position="104"/>
        <end position="143"/>
    </location>
</feature>
<comment type="caution">
    <text evidence="3">The sequence shown here is derived from an EMBL/GenBank/DDBJ whole genome shotgun (WGS) entry which is preliminary data.</text>
</comment>
<dbReference type="Pfam" id="PF03378">
    <property type="entry name" value="CAS_CSE1"/>
    <property type="match status" value="1"/>
</dbReference>
<proteinExistence type="predicted"/>
<dbReference type="AlphaFoldDB" id="A0A835HRD7"/>
<dbReference type="EMBL" id="JADFTS010000006">
    <property type="protein sequence ID" value="KAF9603047.1"/>
    <property type="molecule type" value="Genomic_DNA"/>
</dbReference>
<dbReference type="OrthoDB" id="1735062at2759"/>
<reference evidence="3 4" key="1">
    <citation type="submission" date="2020-10" db="EMBL/GenBank/DDBJ databases">
        <title>The Coptis chinensis genome and diversification of protoberbering-type alkaloids.</title>
        <authorList>
            <person name="Wang B."/>
            <person name="Shu S."/>
            <person name="Song C."/>
            <person name="Liu Y."/>
        </authorList>
    </citation>
    <scope>NUCLEOTIDE SEQUENCE [LARGE SCALE GENOMIC DNA]</scope>
    <source>
        <strain evidence="3">HL-2020</strain>
        <tissue evidence="3">Leaf</tissue>
    </source>
</reference>